<dbReference type="RefSeq" id="WP_014797174.1">
    <property type="nucleotide sequence ID" value="NC_018018.1"/>
</dbReference>
<sequence length="266" mass="29163" precursor="true">MKKIQKVIYILFCLSVLTSCMISELESVQPNSVKVASTGVAIQDQSTVIEYGVLRVFKDSVTRNYTLTNSSNQMLRFSAITSDNQDFFVKLERDTLALFPRETLNFSVTFSPQLGGETIGKISFSTNDPAFPVFSFGVKGEGITPPEIIGNSSPQFDSLNGVNIIGVGLATLFTVEIYIEDSYDRIDASNLSVELQAIFSNGDRPDAIIKTPSEITLSDDKSRLSYSFAVRFGESNFVDVETKLILGNGDISNIFKTRIDKPGGAQ</sequence>
<keyword evidence="3" id="KW-1185">Reference proteome</keyword>
<dbReference type="PROSITE" id="PS51257">
    <property type="entry name" value="PROKAR_LIPOPROTEIN"/>
    <property type="match status" value="1"/>
</dbReference>
<keyword evidence="1" id="KW-0732">Signal</keyword>
<dbReference type="EMBL" id="CP003345">
    <property type="protein sequence ID" value="AFM03717.1"/>
    <property type="molecule type" value="Genomic_DNA"/>
</dbReference>
<reference evidence="3" key="1">
    <citation type="submission" date="2012-06" db="EMBL/GenBank/DDBJ databases">
        <title>The complete genome of Flexibacter litoralis DSM 6794.</title>
        <authorList>
            <person name="Lucas S."/>
            <person name="Copeland A."/>
            <person name="Lapidus A."/>
            <person name="Glavina del Rio T."/>
            <person name="Dalin E."/>
            <person name="Tice H."/>
            <person name="Bruce D."/>
            <person name="Goodwin L."/>
            <person name="Pitluck S."/>
            <person name="Peters L."/>
            <person name="Ovchinnikova G."/>
            <person name="Lu M."/>
            <person name="Kyrpides N."/>
            <person name="Mavromatis K."/>
            <person name="Ivanova N."/>
            <person name="Brettin T."/>
            <person name="Detter J.C."/>
            <person name="Han C."/>
            <person name="Larimer F."/>
            <person name="Land M."/>
            <person name="Hauser L."/>
            <person name="Markowitz V."/>
            <person name="Cheng J.-F."/>
            <person name="Hugenholtz P."/>
            <person name="Woyke T."/>
            <person name="Wu D."/>
            <person name="Spring S."/>
            <person name="Lang E."/>
            <person name="Kopitz M."/>
            <person name="Brambilla E."/>
            <person name="Klenk H.-P."/>
            <person name="Eisen J.A."/>
        </authorList>
    </citation>
    <scope>NUCLEOTIDE SEQUENCE [LARGE SCALE GENOMIC DNA]</scope>
    <source>
        <strain evidence="3">ATCC 23117 / DSM 6794 / NBRC 15988 / NCIMB 1366 / Sio-4</strain>
    </source>
</reference>
<accession>I4AID2</accession>
<evidence type="ECO:0008006" key="4">
    <source>
        <dbReference type="Google" id="ProtNLM"/>
    </source>
</evidence>
<dbReference type="Gene3D" id="2.60.40.10">
    <property type="entry name" value="Immunoglobulins"/>
    <property type="match status" value="1"/>
</dbReference>
<proteinExistence type="predicted"/>
<feature type="chain" id="PRO_5003685895" description="Abnormal spindle-like microcephaly-associated protein ASH domain-containing protein" evidence="1">
    <location>
        <begin position="23"/>
        <end position="266"/>
    </location>
</feature>
<name>I4AID2_BERLS</name>
<protein>
    <recommendedName>
        <fullName evidence="4">Abnormal spindle-like microcephaly-associated protein ASH domain-containing protein</fullName>
    </recommendedName>
</protein>
<dbReference type="OrthoDB" id="973076at2"/>
<dbReference type="HOGENOM" id="CLU_1044897_0_0_10"/>
<evidence type="ECO:0000256" key="1">
    <source>
        <dbReference type="SAM" id="SignalP"/>
    </source>
</evidence>
<evidence type="ECO:0000313" key="2">
    <source>
        <dbReference type="EMBL" id="AFM03717.1"/>
    </source>
</evidence>
<gene>
    <name evidence="2" type="ordered locus">Fleli_1283</name>
</gene>
<dbReference type="KEGG" id="fli:Fleli_1283"/>
<feature type="signal peptide" evidence="1">
    <location>
        <begin position="1"/>
        <end position="22"/>
    </location>
</feature>
<dbReference type="AlphaFoldDB" id="I4AID2"/>
<organism evidence="2 3">
    <name type="scientific">Bernardetia litoralis (strain ATCC 23117 / DSM 6794 / NBRC 15988 / NCIMB 1366 / Fx l1 / Sio-4)</name>
    <name type="common">Flexibacter litoralis</name>
    <dbReference type="NCBI Taxonomy" id="880071"/>
    <lineage>
        <taxon>Bacteria</taxon>
        <taxon>Pseudomonadati</taxon>
        <taxon>Bacteroidota</taxon>
        <taxon>Cytophagia</taxon>
        <taxon>Cytophagales</taxon>
        <taxon>Bernardetiaceae</taxon>
        <taxon>Bernardetia</taxon>
    </lineage>
</organism>
<dbReference type="Proteomes" id="UP000006054">
    <property type="component" value="Chromosome"/>
</dbReference>
<dbReference type="InterPro" id="IPR013783">
    <property type="entry name" value="Ig-like_fold"/>
</dbReference>
<evidence type="ECO:0000313" key="3">
    <source>
        <dbReference type="Proteomes" id="UP000006054"/>
    </source>
</evidence>